<evidence type="ECO:0000313" key="1">
    <source>
        <dbReference type="EMBL" id="MFC6725009.1"/>
    </source>
</evidence>
<sequence>MAGTVALDIETVSPDREPTAQAHFRDSTYFELLAVGLGHRTSPDGPVETAVVFREDDTSEAELALVDAVCDWVGARDPDSLLTYNGANFDLLHLDGRAHIAGEAVD</sequence>
<feature type="non-terminal residue" evidence="1">
    <location>
        <position position="106"/>
    </location>
</feature>
<evidence type="ECO:0000313" key="2">
    <source>
        <dbReference type="Proteomes" id="UP001596328"/>
    </source>
</evidence>
<reference evidence="1 2" key="1">
    <citation type="journal article" date="2019" name="Int. J. Syst. Evol. Microbiol.">
        <title>The Global Catalogue of Microorganisms (GCM) 10K type strain sequencing project: providing services to taxonomists for standard genome sequencing and annotation.</title>
        <authorList>
            <consortium name="The Broad Institute Genomics Platform"/>
            <consortium name="The Broad Institute Genome Sequencing Center for Infectious Disease"/>
            <person name="Wu L."/>
            <person name="Ma J."/>
        </authorList>
    </citation>
    <scope>NUCLEOTIDE SEQUENCE [LARGE SCALE GENOMIC DNA]</scope>
    <source>
        <strain evidence="1 2">NBRC 111368</strain>
    </source>
</reference>
<gene>
    <name evidence="1" type="ORF">ACFQE1_11635</name>
</gene>
<dbReference type="Proteomes" id="UP001596328">
    <property type="component" value="Unassembled WGS sequence"/>
</dbReference>
<protein>
    <submittedName>
        <fullName evidence="1">Uncharacterized protein</fullName>
    </submittedName>
</protein>
<dbReference type="InterPro" id="IPR036397">
    <property type="entry name" value="RNaseH_sf"/>
</dbReference>
<dbReference type="InterPro" id="IPR012337">
    <property type="entry name" value="RNaseH-like_sf"/>
</dbReference>
<organism evidence="1 2">
    <name type="scientific">Halobium palmae</name>
    <dbReference type="NCBI Taxonomy" id="1776492"/>
    <lineage>
        <taxon>Archaea</taxon>
        <taxon>Methanobacteriati</taxon>
        <taxon>Methanobacteriota</taxon>
        <taxon>Stenosarchaea group</taxon>
        <taxon>Halobacteria</taxon>
        <taxon>Halobacteriales</taxon>
        <taxon>Haloferacaceae</taxon>
        <taxon>Halobium</taxon>
    </lineage>
</organism>
<dbReference type="Gene3D" id="3.30.420.10">
    <property type="entry name" value="Ribonuclease H-like superfamily/Ribonuclease H"/>
    <property type="match status" value="1"/>
</dbReference>
<name>A0ABD5S000_9EURY</name>
<dbReference type="EMBL" id="JBHSWU010000354">
    <property type="protein sequence ID" value="MFC6725009.1"/>
    <property type="molecule type" value="Genomic_DNA"/>
</dbReference>
<comment type="caution">
    <text evidence="1">The sequence shown here is derived from an EMBL/GenBank/DDBJ whole genome shotgun (WGS) entry which is preliminary data.</text>
</comment>
<proteinExistence type="predicted"/>
<accession>A0ABD5S000</accession>
<dbReference type="AlphaFoldDB" id="A0ABD5S000"/>
<keyword evidence="2" id="KW-1185">Reference proteome</keyword>
<dbReference type="SUPFAM" id="SSF53098">
    <property type="entry name" value="Ribonuclease H-like"/>
    <property type="match status" value="1"/>
</dbReference>